<dbReference type="PANTHER" id="PTHR13282">
    <property type="entry name" value="PROTEIN FAM32A"/>
    <property type="match status" value="1"/>
</dbReference>
<keyword evidence="3" id="KW-1185">Reference proteome</keyword>
<evidence type="ECO:0000313" key="2">
    <source>
        <dbReference type="EMBL" id="OKL64430.1"/>
    </source>
</evidence>
<proteinExistence type="predicted"/>
<sequence length="158" mass="17928">MAGNEYSAVGGGGKLKLKGSKVKDGRVDKPKKKKKTTSQNLQQQEKVLEGEGEEKEGSQTAKPAENELLLTKNNSAAHGEVDGHDEESDSKRVVYKTEAERKHEEQRRKRLNERLRREGVKTHKERVEELNRYLSTLSEHHDINSKCSQPLTTILARR</sequence>
<dbReference type="PANTHER" id="PTHR13282:SF6">
    <property type="entry name" value="PROTEIN FAM32A"/>
    <property type="match status" value="1"/>
</dbReference>
<reference evidence="2 3" key="1">
    <citation type="submission" date="2015-06" db="EMBL/GenBank/DDBJ databases">
        <title>Talaromyces atroroseus IBT 11181 draft genome.</title>
        <authorList>
            <person name="Rasmussen K.B."/>
            <person name="Rasmussen S."/>
            <person name="Petersen B."/>
            <person name="Sicheritz-Ponten T."/>
            <person name="Mortensen U.H."/>
            <person name="Thrane U."/>
        </authorList>
    </citation>
    <scope>NUCLEOTIDE SEQUENCE [LARGE SCALE GENOMIC DNA]</scope>
    <source>
        <strain evidence="2 3">IBT 11181</strain>
    </source>
</reference>
<evidence type="ECO:0000313" key="3">
    <source>
        <dbReference type="Proteomes" id="UP000214365"/>
    </source>
</evidence>
<evidence type="ECO:0008006" key="4">
    <source>
        <dbReference type="Google" id="ProtNLM"/>
    </source>
</evidence>
<dbReference type="RefSeq" id="XP_020124551.1">
    <property type="nucleotide sequence ID" value="XM_020260706.1"/>
</dbReference>
<dbReference type="InterPro" id="IPR013865">
    <property type="entry name" value="FAM32A"/>
</dbReference>
<dbReference type="GeneID" id="31000609"/>
<dbReference type="AlphaFoldDB" id="A0A225AU19"/>
<dbReference type="GO" id="GO:0005730">
    <property type="term" value="C:nucleolus"/>
    <property type="evidence" value="ECO:0007669"/>
    <property type="project" value="TreeGrafter"/>
</dbReference>
<feature type="region of interest" description="Disordered" evidence="1">
    <location>
        <begin position="1"/>
        <end position="109"/>
    </location>
</feature>
<dbReference type="STRING" id="1441469.A0A225AU19"/>
<dbReference type="EMBL" id="LFMY01000001">
    <property type="protein sequence ID" value="OKL64430.1"/>
    <property type="molecule type" value="Genomic_DNA"/>
</dbReference>
<organism evidence="2 3">
    <name type="scientific">Talaromyces atroroseus</name>
    <dbReference type="NCBI Taxonomy" id="1441469"/>
    <lineage>
        <taxon>Eukaryota</taxon>
        <taxon>Fungi</taxon>
        <taxon>Dikarya</taxon>
        <taxon>Ascomycota</taxon>
        <taxon>Pezizomycotina</taxon>
        <taxon>Eurotiomycetes</taxon>
        <taxon>Eurotiomycetidae</taxon>
        <taxon>Eurotiales</taxon>
        <taxon>Trichocomaceae</taxon>
        <taxon>Talaromyces</taxon>
        <taxon>Talaromyces sect. Trachyspermi</taxon>
    </lineage>
</organism>
<dbReference type="Proteomes" id="UP000214365">
    <property type="component" value="Unassembled WGS sequence"/>
</dbReference>
<dbReference type="OrthoDB" id="205403at2759"/>
<evidence type="ECO:0000256" key="1">
    <source>
        <dbReference type="SAM" id="MobiDB-lite"/>
    </source>
</evidence>
<protein>
    <recommendedName>
        <fullName evidence="4">DUF1754-domain-containing protein</fullName>
    </recommendedName>
</protein>
<gene>
    <name evidence="2" type="ORF">UA08_00854</name>
</gene>
<comment type="caution">
    <text evidence="2">The sequence shown here is derived from an EMBL/GenBank/DDBJ whole genome shotgun (WGS) entry which is preliminary data.</text>
</comment>
<accession>A0A225AU19</accession>
<feature type="compositionally biased region" description="Basic and acidic residues" evidence="1">
    <location>
        <begin position="89"/>
        <end position="109"/>
    </location>
</feature>
<name>A0A225AU19_TALAT</name>
<dbReference type="Pfam" id="PF08555">
    <property type="entry name" value="FAM32A"/>
    <property type="match status" value="1"/>
</dbReference>